<name>A0A0P1AX09_PLAHL</name>
<dbReference type="EMBL" id="CCYD01002047">
    <property type="protein sequence ID" value="CEG46562.1"/>
    <property type="molecule type" value="Genomic_DNA"/>
</dbReference>
<protein>
    <submittedName>
        <fullName evidence="1">Uncharacterized protein</fullName>
    </submittedName>
</protein>
<dbReference type="AlphaFoldDB" id="A0A0P1AX09"/>
<sequence>MKKRLGVDSEIYTSLKHFESSSLCISFLSDSIIRPTSDDQCLSLVSLYIQVSLKREGLLVWATRGYALFYHTTEELKHVSVSSLRSSPRDYRRCAGCNIVQLYEL</sequence>
<dbReference type="Proteomes" id="UP000054928">
    <property type="component" value="Unassembled WGS sequence"/>
</dbReference>
<keyword evidence="2" id="KW-1185">Reference proteome</keyword>
<reference evidence="2" key="1">
    <citation type="submission" date="2014-09" db="EMBL/GenBank/DDBJ databases">
        <authorList>
            <person name="Sharma Rahul"/>
            <person name="Thines Marco"/>
        </authorList>
    </citation>
    <scope>NUCLEOTIDE SEQUENCE [LARGE SCALE GENOMIC DNA]</scope>
</reference>
<dbReference type="RefSeq" id="XP_024582931.1">
    <property type="nucleotide sequence ID" value="XM_024717431.1"/>
</dbReference>
<accession>A0A0P1AX09</accession>
<evidence type="ECO:0000313" key="1">
    <source>
        <dbReference type="EMBL" id="CEG46562.1"/>
    </source>
</evidence>
<organism evidence="1 2">
    <name type="scientific">Plasmopara halstedii</name>
    <name type="common">Downy mildew of sunflower</name>
    <dbReference type="NCBI Taxonomy" id="4781"/>
    <lineage>
        <taxon>Eukaryota</taxon>
        <taxon>Sar</taxon>
        <taxon>Stramenopiles</taxon>
        <taxon>Oomycota</taxon>
        <taxon>Peronosporomycetes</taxon>
        <taxon>Peronosporales</taxon>
        <taxon>Peronosporaceae</taxon>
        <taxon>Plasmopara</taxon>
    </lineage>
</organism>
<evidence type="ECO:0000313" key="2">
    <source>
        <dbReference type="Proteomes" id="UP000054928"/>
    </source>
</evidence>
<dbReference type="GeneID" id="36398015"/>
<proteinExistence type="predicted"/>